<name>A0A401UFL7_9BACT</name>
<gene>
    <name evidence="1" type="ORF">SanaruYs_39070</name>
</gene>
<dbReference type="Proteomes" id="UP000288227">
    <property type="component" value="Unassembled WGS sequence"/>
</dbReference>
<dbReference type="InterPro" id="IPR036291">
    <property type="entry name" value="NAD(P)-bd_dom_sf"/>
</dbReference>
<accession>A0A401UFL7</accession>
<proteinExistence type="predicted"/>
<dbReference type="EMBL" id="BHXQ01000008">
    <property type="protein sequence ID" value="GCC53662.1"/>
    <property type="molecule type" value="Genomic_DNA"/>
</dbReference>
<protein>
    <submittedName>
        <fullName evidence="1">Oxidoreductase</fullName>
    </submittedName>
</protein>
<comment type="caution">
    <text evidence="1">The sequence shown here is derived from an EMBL/GenBank/DDBJ whole genome shotgun (WGS) entry which is preliminary data.</text>
</comment>
<evidence type="ECO:0000313" key="2">
    <source>
        <dbReference type="Proteomes" id="UP000288227"/>
    </source>
</evidence>
<dbReference type="AlphaFoldDB" id="A0A401UFL7"/>
<sequence>MRTALLVGASGLVGGELLDLLLSDSVYGKVVVLTRKPLSIDNAKYQNHVVDFDRLTEYYNDIVAQDIFCCLGTTMRVAGSKDAFKKVDYTYPLEIARLAKAAGAEQYLLVSALGANEKSSIFYNKVKGEIEHAIETLNYQSFKVFRPSLLLGSRSEQRNGEDAAKIFYKVFGFIIPAKYKAIEARSVAMAMLTAAKLNKPGMIVYESDAMRKME</sequence>
<keyword evidence="2" id="KW-1185">Reference proteome</keyword>
<dbReference type="OrthoDB" id="9798632at2"/>
<dbReference type="PANTHER" id="PTHR14097">
    <property type="entry name" value="OXIDOREDUCTASE HTATIP2"/>
    <property type="match status" value="1"/>
</dbReference>
<reference evidence="1 2" key="1">
    <citation type="submission" date="2018-11" db="EMBL/GenBank/DDBJ databases">
        <title>Chryseotalea sanarue gen. nov., sp., nov., a member of the family Cytophagaceae, isolated from a brackish lake in Hamamatsu Japan.</title>
        <authorList>
            <person name="Maejima Y."/>
            <person name="Iino T."/>
            <person name="Muraguchi Y."/>
            <person name="Fukuda K."/>
            <person name="Ohkuma M."/>
            <person name="Moriuchi R."/>
            <person name="Dohra H."/>
            <person name="Kimbara K."/>
            <person name="Shintani M."/>
        </authorList>
    </citation>
    <scope>NUCLEOTIDE SEQUENCE [LARGE SCALE GENOMIC DNA]</scope>
    <source>
        <strain evidence="1 2">Ys</strain>
    </source>
</reference>
<dbReference type="Gene3D" id="3.40.50.720">
    <property type="entry name" value="NAD(P)-binding Rossmann-like Domain"/>
    <property type="match status" value="1"/>
</dbReference>
<evidence type="ECO:0000313" key="1">
    <source>
        <dbReference type="EMBL" id="GCC53662.1"/>
    </source>
</evidence>
<dbReference type="SUPFAM" id="SSF51735">
    <property type="entry name" value="NAD(P)-binding Rossmann-fold domains"/>
    <property type="match status" value="1"/>
</dbReference>
<dbReference type="RefSeq" id="WP_127124303.1">
    <property type="nucleotide sequence ID" value="NZ_BHXQ01000008.1"/>
</dbReference>
<dbReference type="PANTHER" id="PTHR14097:SF7">
    <property type="entry name" value="OXIDOREDUCTASE HTATIP2"/>
    <property type="match status" value="1"/>
</dbReference>
<organism evidence="1 2">
    <name type="scientific">Chryseotalea sanaruensis</name>
    <dbReference type="NCBI Taxonomy" id="2482724"/>
    <lineage>
        <taxon>Bacteria</taxon>
        <taxon>Pseudomonadati</taxon>
        <taxon>Bacteroidota</taxon>
        <taxon>Cytophagia</taxon>
        <taxon>Cytophagales</taxon>
        <taxon>Chryseotaleaceae</taxon>
        <taxon>Chryseotalea</taxon>
    </lineage>
</organism>